<reference evidence="2 3" key="1">
    <citation type="journal article" date="2012" name="Science">
        <title>Ecological populations of bacteria act as socially cohesive units of antibiotic production and resistance.</title>
        <authorList>
            <person name="Cordero O.X."/>
            <person name="Wildschutte H."/>
            <person name="Kirkup B."/>
            <person name="Proehl S."/>
            <person name="Ngo L."/>
            <person name="Hussain F."/>
            <person name="Le Roux F."/>
            <person name="Mincer T."/>
            <person name="Polz M.F."/>
        </authorList>
    </citation>
    <scope>NUCLEOTIDE SEQUENCE [LARGE SCALE GENOMIC DNA]</scope>
    <source>
        <strain evidence="2 3">FF-238</strain>
    </source>
</reference>
<sequence length="68" mass="7643">MYQKPYPVLPLGLISLLSLLFAGPVSADWKETGSHLKLVDLLDRQDGYCIDVANKALSQWQMVKPTIR</sequence>
<dbReference type="Proteomes" id="UP000094165">
    <property type="component" value="Unassembled WGS sequence"/>
</dbReference>
<feature type="signal peptide" evidence="1">
    <location>
        <begin position="1"/>
        <end position="27"/>
    </location>
</feature>
<proteinExistence type="predicted"/>
<keyword evidence="1" id="KW-0732">Signal</keyword>
<dbReference type="RefSeq" id="WP_017052079.1">
    <property type="nucleotide sequence ID" value="NZ_AJYW02000112.1"/>
</dbReference>
<accession>A0A1E5D018</accession>
<protein>
    <submittedName>
        <fullName evidence="2">Uncharacterized protein</fullName>
    </submittedName>
</protein>
<evidence type="ECO:0000313" key="2">
    <source>
        <dbReference type="EMBL" id="OEE76650.1"/>
    </source>
</evidence>
<organism evidence="2 3">
    <name type="scientific">Vibrio genomosp. F6 str. FF-238</name>
    <dbReference type="NCBI Taxonomy" id="1191298"/>
    <lineage>
        <taxon>Bacteria</taxon>
        <taxon>Pseudomonadati</taxon>
        <taxon>Pseudomonadota</taxon>
        <taxon>Gammaproteobacteria</taxon>
        <taxon>Vibrionales</taxon>
        <taxon>Vibrionaceae</taxon>
        <taxon>Vibrio</taxon>
    </lineage>
</organism>
<name>A0A1E5D018_9VIBR</name>
<feature type="chain" id="PRO_5009173366" evidence="1">
    <location>
        <begin position="28"/>
        <end position="68"/>
    </location>
</feature>
<dbReference type="EMBL" id="AJYW02000112">
    <property type="protein sequence ID" value="OEE76650.1"/>
    <property type="molecule type" value="Genomic_DNA"/>
</dbReference>
<dbReference type="AlphaFoldDB" id="A0A1E5D018"/>
<evidence type="ECO:0000313" key="3">
    <source>
        <dbReference type="Proteomes" id="UP000094165"/>
    </source>
</evidence>
<gene>
    <name evidence="2" type="ORF">A130_15435</name>
</gene>
<comment type="caution">
    <text evidence="2">The sequence shown here is derived from an EMBL/GenBank/DDBJ whole genome shotgun (WGS) entry which is preliminary data.</text>
</comment>
<keyword evidence="3" id="KW-1185">Reference proteome</keyword>
<evidence type="ECO:0000256" key="1">
    <source>
        <dbReference type="SAM" id="SignalP"/>
    </source>
</evidence>